<reference evidence="1" key="1">
    <citation type="submission" date="2018-07" db="EMBL/GenBank/DDBJ databases">
        <title>Complete genome sequence of Sphingomonas bisphenolicum strain AO1, a bisphenol A degradative bacterium isolated from Japanese farm field.</title>
        <authorList>
            <person name="Murakami M."/>
            <person name="Koh M."/>
            <person name="Koba S."/>
            <person name="Matsumura Y."/>
        </authorList>
    </citation>
    <scope>NUCLEOTIDE SEQUENCE</scope>
    <source>
        <strain evidence="1">AO1</strain>
    </source>
</reference>
<evidence type="ECO:0000313" key="1">
    <source>
        <dbReference type="EMBL" id="BBF68787.1"/>
    </source>
</evidence>
<accession>A0ABN5W958</accession>
<evidence type="ECO:0000313" key="2">
    <source>
        <dbReference type="Proteomes" id="UP001059971"/>
    </source>
</evidence>
<gene>
    <name evidence="1" type="ORF">SBA_ch1_09870</name>
</gene>
<dbReference type="Proteomes" id="UP001059971">
    <property type="component" value="Chromosome 1"/>
</dbReference>
<protein>
    <submittedName>
        <fullName evidence="1">Uncharacterized protein</fullName>
    </submittedName>
</protein>
<keyword evidence="2" id="KW-1185">Reference proteome</keyword>
<organism evidence="1 2">
    <name type="scientific">Sphingomonas bisphenolicum</name>
    <dbReference type="NCBI Taxonomy" id="296544"/>
    <lineage>
        <taxon>Bacteria</taxon>
        <taxon>Pseudomonadati</taxon>
        <taxon>Pseudomonadota</taxon>
        <taxon>Alphaproteobacteria</taxon>
        <taxon>Sphingomonadales</taxon>
        <taxon>Sphingomonadaceae</taxon>
        <taxon>Sphingomonas</taxon>
    </lineage>
</organism>
<dbReference type="EMBL" id="AP018817">
    <property type="protein sequence ID" value="BBF68787.1"/>
    <property type="molecule type" value="Genomic_DNA"/>
</dbReference>
<name>A0ABN5W958_9SPHN</name>
<sequence>MIGKKCAKGALRNGLKVPIGKSLDAWDVAAGDLFSKVVKCPQITRQRFIRLGEDFLDFRFIAHLGAFARPYEGAASSKKEDQTAAVCDPILSSDQDHS</sequence>
<proteinExistence type="predicted"/>